<comment type="caution">
    <text evidence="1">The sequence shown here is derived from an EMBL/GenBank/DDBJ whole genome shotgun (WGS) entry which is preliminary data.</text>
</comment>
<evidence type="ECO:0000313" key="1">
    <source>
        <dbReference type="EMBL" id="PXF43991.1"/>
    </source>
</evidence>
<name>A0A2V3IPH7_9FLOR</name>
<evidence type="ECO:0000313" key="2">
    <source>
        <dbReference type="Proteomes" id="UP000247409"/>
    </source>
</evidence>
<sequence length="159" mass="17725">MEDTSSSSTSMRTSRGTTGTAKVYKFSMATPQPFLALLEAEPIRIFLRAYDAYCRELKSRAAQLVQEASMSLEPIRPVGLVYCLDAKQLESAMDLGMIDHCMDVKDLSDNKLRAFLNNEAVESATVVTESDLSAMVLKHVRMDMSVKSATDRMKLLFIE</sequence>
<proteinExistence type="predicted"/>
<protein>
    <submittedName>
        <fullName evidence="1">Uncharacterized protein</fullName>
    </submittedName>
</protein>
<gene>
    <name evidence="1" type="ORF">BWQ96_06224</name>
</gene>
<dbReference type="Proteomes" id="UP000247409">
    <property type="component" value="Unassembled WGS sequence"/>
</dbReference>
<dbReference type="AlphaFoldDB" id="A0A2V3IPH7"/>
<organism evidence="1 2">
    <name type="scientific">Gracilariopsis chorda</name>
    <dbReference type="NCBI Taxonomy" id="448386"/>
    <lineage>
        <taxon>Eukaryota</taxon>
        <taxon>Rhodophyta</taxon>
        <taxon>Florideophyceae</taxon>
        <taxon>Rhodymeniophycidae</taxon>
        <taxon>Gracilariales</taxon>
        <taxon>Gracilariaceae</taxon>
        <taxon>Gracilariopsis</taxon>
    </lineage>
</organism>
<dbReference type="EMBL" id="NBIV01000104">
    <property type="protein sequence ID" value="PXF43991.1"/>
    <property type="molecule type" value="Genomic_DNA"/>
</dbReference>
<keyword evidence="2" id="KW-1185">Reference proteome</keyword>
<reference evidence="1 2" key="1">
    <citation type="journal article" date="2018" name="Mol. Biol. Evol.">
        <title>Analysis of the draft genome of the red seaweed Gracilariopsis chorda provides insights into genome size evolution in Rhodophyta.</title>
        <authorList>
            <person name="Lee J."/>
            <person name="Yang E.C."/>
            <person name="Graf L."/>
            <person name="Yang J.H."/>
            <person name="Qiu H."/>
            <person name="Zel Zion U."/>
            <person name="Chan C.X."/>
            <person name="Stephens T.G."/>
            <person name="Weber A.P.M."/>
            <person name="Boo G.H."/>
            <person name="Boo S.M."/>
            <person name="Kim K.M."/>
            <person name="Shin Y."/>
            <person name="Jung M."/>
            <person name="Lee S.J."/>
            <person name="Yim H.S."/>
            <person name="Lee J.H."/>
            <person name="Bhattacharya D."/>
            <person name="Yoon H.S."/>
        </authorList>
    </citation>
    <scope>NUCLEOTIDE SEQUENCE [LARGE SCALE GENOMIC DNA]</scope>
    <source>
        <strain evidence="1 2">SKKU-2015</strain>
        <tissue evidence="1">Whole body</tissue>
    </source>
</reference>
<accession>A0A2V3IPH7</accession>